<dbReference type="RefSeq" id="WP_331371421.1">
    <property type="nucleotide sequence ID" value="NZ_CP133148.1"/>
</dbReference>
<evidence type="ECO:0000313" key="1">
    <source>
        <dbReference type="EMBL" id="WVT02135.1"/>
    </source>
</evidence>
<dbReference type="EMBL" id="CP133148">
    <property type="protein sequence ID" value="WVT02135.1"/>
    <property type="molecule type" value="Genomic_DNA"/>
</dbReference>
<protein>
    <submittedName>
        <fullName evidence="1">Uncharacterized protein</fullName>
    </submittedName>
</protein>
<organism evidence="1 2">
    <name type="scientific">Sinorhizobium chiapasense</name>
    <dbReference type="NCBI Taxonomy" id="501572"/>
    <lineage>
        <taxon>Bacteria</taxon>
        <taxon>Pseudomonadati</taxon>
        <taxon>Pseudomonadota</taxon>
        <taxon>Alphaproteobacteria</taxon>
        <taxon>Hyphomicrobiales</taxon>
        <taxon>Rhizobiaceae</taxon>
        <taxon>Sinorhizobium/Ensifer group</taxon>
        <taxon>Sinorhizobium</taxon>
    </lineage>
</organism>
<evidence type="ECO:0000313" key="2">
    <source>
        <dbReference type="Proteomes" id="UP001432360"/>
    </source>
</evidence>
<dbReference type="Pfam" id="PF19991">
    <property type="entry name" value="HMA_2"/>
    <property type="match status" value="1"/>
</dbReference>
<name>A0ABZ2B3Q9_9HYPH</name>
<accession>A0ABZ2B3Q9</accession>
<gene>
    <name evidence="1" type="ORF">RB548_11360</name>
</gene>
<sequence>MIAQIVHYTPGRLRIKIPAARHQTTFFADLQQQLVGADGVLSVTVNPTAASLVIVHDIAVDPLALCREIPGLAVTSSAVHPHLMGTGRADNLSGGRETDLVSLLAKLLPLVFARHPLAQLAEPLAEPILRAAFDSLTQPTSYPLPVAASRKEEDVIAIAA</sequence>
<reference evidence="1" key="1">
    <citation type="submission" date="2023-08" db="EMBL/GenBank/DDBJ databases">
        <title>Complete genome sequence of Sinorhizobium chiapanecum ITTG S70 isolated from Acaciella angustissima nodules in Chiapas-Mexico.</title>
        <authorList>
            <person name="Rincon-Rosales R."/>
            <person name="Rogel M.A."/>
            <person name="Rincon-Medina C.I."/>
            <person name="Guerrero G."/>
            <person name="Manzano-Gomez L.A."/>
            <person name="Lopez-Lopez A."/>
            <person name="Rincon Molina F.A."/>
            <person name="Martinez-Romero E."/>
        </authorList>
    </citation>
    <scope>NUCLEOTIDE SEQUENCE</scope>
    <source>
        <strain evidence="1">ITTG S70</strain>
    </source>
</reference>
<proteinExistence type="predicted"/>
<dbReference type="Proteomes" id="UP001432360">
    <property type="component" value="Chromosome"/>
</dbReference>
<keyword evidence="2" id="KW-1185">Reference proteome</keyword>